<evidence type="ECO:0000313" key="2">
    <source>
        <dbReference type="EMBL" id="BAP56920.1"/>
    </source>
</evidence>
<dbReference type="HOGENOM" id="CLU_1293850_0_0_6"/>
<dbReference type="InterPro" id="IPR058395">
    <property type="entry name" value="DUF8082"/>
</dbReference>
<protein>
    <recommendedName>
        <fullName evidence="1">DUF8082 domain-containing protein</fullName>
    </recommendedName>
</protein>
<feature type="domain" description="DUF8082" evidence="1">
    <location>
        <begin position="143"/>
        <end position="209"/>
    </location>
</feature>
<evidence type="ECO:0000259" key="1">
    <source>
        <dbReference type="Pfam" id="PF26309"/>
    </source>
</evidence>
<dbReference type="Proteomes" id="UP000031623">
    <property type="component" value="Chromosome"/>
</dbReference>
<dbReference type="Pfam" id="PF26309">
    <property type="entry name" value="DUF8082"/>
    <property type="match status" value="1"/>
</dbReference>
<dbReference type="KEGG" id="tig:THII_2623"/>
<keyword evidence="3" id="KW-1185">Reference proteome</keyword>
<sequence>MPITLWIAVEVNLFSGVDIIMKKSTPLLKYQELIAEVHRLFAEKQTGTIFITTSDNHLVRLVLNKGEIVHLVYDTNYRSYDAIPLLKKIQAGRLQFARGIFEAANEIPLPPTKELLYVLSGKGEEKNLLTYSPKKVDSPFEEVIIQIKRALSNHIGPIAALICDEYIEKTGGINNFNAIDALIDDVAKEIGEPDTERLFKIQLKDKIVKKNLI</sequence>
<proteinExistence type="predicted"/>
<gene>
    <name evidence="2" type="ORF">THII_2623</name>
</gene>
<name>A0A090ANH0_9GAMM</name>
<reference evidence="2 3" key="1">
    <citation type="journal article" date="2014" name="ISME J.">
        <title>Ecophysiology of Thioploca ingrica as revealed by the complete genome sequence supplemented with proteomic evidence.</title>
        <authorList>
            <person name="Kojima H."/>
            <person name="Ogura Y."/>
            <person name="Yamamoto N."/>
            <person name="Togashi T."/>
            <person name="Mori H."/>
            <person name="Watanabe T."/>
            <person name="Nemoto F."/>
            <person name="Kurokawa K."/>
            <person name="Hayashi T."/>
            <person name="Fukui M."/>
        </authorList>
    </citation>
    <scope>NUCLEOTIDE SEQUENCE [LARGE SCALE GENOMIC DNA]</scope>
</reference>
<evidence type="ECO:0000313" key="3">
    <source>
        <dbReference type="Proteomes" id="UP000031623"/>
    </source>
</evidence>
<dbReference type="AlphaFoldDB" id="A0A090ANH0"/>
<accession>A0A090ANH0</accession>
<dbReference type="EMBL" id="AP014633">
    <property type="protein sequence ID" value="BAP56920.1"/>
    <property type="molecule type" value="Genomic_DNA"/>
</dbReference>
<organism evidence="2 3">
    <name type="scientific">Thioploca ingrica</name>
    <dbReference type="NCBI Taxonomy" id="40754"/>
    <lineage>
        <taxon>Bacteria</taxon>
        <taxon>Pseudomonadati</taxon>
        <taxon>Pseudomonadota</taxon>
        <taxon>Gammaproteobacteria</taxon>
        <taxon>Thiotrichales</taxon>
        <taxon>Thiotrichaceae</taxon>
        <taxon>Thioploca</taxon>
    </lineage>
</organism>